<dbReference type="RefSeq" id="WP_312881176.1">
    <property type="nucleotide sequence ID" value="NZ_JACJII010000001.1"/>
</dbReference>
<dbReference type="Proteomes" id="UP000539313">
    <property type="component" value="Unassembled WGS sequence"/>
</dbReference>
<dbReference type="AlphaFoldDB" id="A0A7W3N182"/>
<dbReference type="InterPro" id="IPR050963">
    <property type="entry name" value="Sirohydro_Cobaltochel/CbiX"/>
</dbReference>
<dbReference type="GO" id="GO:0016829">
    <property type="term" value="F:lyase activity"/>
    <property type="evidence" value="ECO:0007669"/>
    <property type="project" value="UniProtKB-KW"/>
</dbReference>
<accession>A0A7W3N182</accession>
<gene>
    <name evidence="3" type="ORF">HNR21_004527</name>
</gene>
<dbReference type="CDD" id="cd03416">
    <property type="entry name" value="CbiX_SirB_N"/>
    <property type="match status" value="1"/>
</dbReference>
<evidence type="ECO:0000256" key="2">
    <source>
        <dbReference type="ARBA" id="ARBA00023239"/>
    </source>
</evidence>
<evidence type="ECO:0000313" key="4">
    <source>
        <dbReference type="Proteomes" id="UP000539313"/>
    </source>
</evidence>
<name>A0A7W3N182_9ACTN</name>
<dbReference type="Pfam" id="PF01903">
    <property type="entry name" value="CbiX"/>
    <property type="match status" value="2"/>
</dbReference>
<dbReference type="CDD" id="cd03414">
    <property type="entry name" value="CbiX_SirB_C"/>
    <property type="match status" value="1"/>
</dbReference>
<dbReference type="EMBL" id="JACJII010000001">
    <property type="protein sequence ID" value="MBA9005645.1"/>
    <property type="molecule type" value="Genomic_DNA"/>
</dbReference>
<dbReference type="SUPFAM" id="SSF53800">
    <property type="entry name" value="Chelatase"/>
    <property type="match status" value="1"/>
</dbReference>
<reference evidence="3 4" key="1">
    <citation type="submission" date="2020-08" db="EMBL/GenBank/DDBJ databases">
        <title>Sequencing the genomes of 1000 actinobacteria strains.</title>
        <authorList>
            <person name="Klenk H.-P."/>
        </authorList>
    </citation>
    <scope>NUCLEOTIDE SEQUENCE [LARGE SCALE GENOMIC DNA]</scope>
    <source>
        <strain evidence="3 4">DSM 45823</strain>
    </source>
</reference>
<keyword evidence="4" id="KW-1185">Reference proteome</keyword>
<dbReference type="GO" id="GO:0046872">
    <property type="term" value="F:metal ion binding"/>
    <property type="evidence" value="ECO:0007669"/>
    <property type="project" value="UniProtKB-KW"/>
</dbReference>
<dbReference type="Gene3D" id="3.40.50.1400">
    <property type="match status" value="2"/>
</dbReference>
<keyword evidence="1" id="KW-0479">Metal-binding</keyword>
<dbReference type="PANTHER" id="PTHR33542:SF5">
    <property type="entry name" value="FERROCHELATASE CHE1"/>
    <property type="match status" value="1"/>
</dbReference>
<keyword evidence="2" id="KW-0456">Lyase</keyword>
<sequence length="249" mass="25007">MSVPTLVAVAHGTRDPAGPATVRALLDRVRALRPRLPVAEAYAELAEPSLEEAVRAARGPVVAVPLLLARGYHALIDIPGRACEAAGPRPVALARPLGPDALLGEALADRLAAACRAEGVAAGGPDGVDAVVLGAAGSSDPAGLADVRAAARLLTRRLGRPVAHGFVAAGGPALPDVVAGLRARGARRVAVASYLLAPGFFHDRITGAGADVVSAPLGAHDAVARLVLRRFDQARAGARDAGSRPVAAG</sequence>
<dbReference type="PANTHER" id="PTHR33542">
    <property type="entry name" value="SIROHYDROCHLORIN FERROCHELATASE, CHLOROPLASTIC"/>
    <property type="match status" value="1"/>
</dbReference>
<dbReference type="InterPro" id="IPR002762">
    <property type="entry name" value="CbiX-like"/>
</dbReference>
<evidence type="ECO:0000256" key="1">
    <source>
        <dbReference type="ARBA" id="ARBA00022723"/>
    </source>
</evidence>
<organism evidence="3 4">
    <name type="scientific">Thermomonospora cellulosilytica</name>
    <dbReference type="NCBI Taxonomy" id="1411118"/>
    <lineage>
        <taxon>Bacteria</taxon>
        <taxon>Bacillati</taxon>
        <taxon>Actinomycetota</taxon>
        <taxon>Actinomycetes</taxon>
        <taxon>Streptosporangiales</taxon>
        <taxon>Thermomonosporaceae</taxon>
        <taxon>Thermomonospora</taxon>
    </lineage>
</organism>
<evidence type="ECO:0000313" key="3">
    <source>
        <dbReference type="EMBL" id="MBA9005645.1"/>
    </source>
</evidence>
<proteinExistence type="predicted"/>
<protein>
    <submittedName>
        <fullName evidence="3">Sirohydrochlorin ferrochelatase</fullName>
    </submittedName>
</protein>
<comment type="caution">
    <text evidence="3">The sequence shown here is derived from an EMBL/GenBank/DDBJ whole genome shotgun (WGS) entry which is preliminary data.</text>
</comment>